<dbReference type="Proteomes" id="UP001186944">
    <property type="component" value="Unassembled WGS sequence"/>
</dbReference>
<dbReference type="SUPFAM" id="SSF53474">
    <property type="entry name" value="alpha/beta-Hydrolases"/>
    <property type="match status" value="1"/>
</dbReference>
<dbReference type="Pfam" id="PF00135">
    <property type="entry name" value="COesterase"/>
    <property type="match status" value="1"/>
</dbReference>
<organism evidence="3 4">
    <name type="scientific">Pinctada imbricata</name>
    <name type="common">Atlantic pearl-oyster</name>
    <name type="synonym">Pinctada martensii</name>
    <dbReference type="NCBI Taxonomy" id="66713"/>
    <lineage>
        <taxon>Eukaryota</taxon>
        <taxon>Metazoa</taxon>
        <taxon>Spiralia</taxon>
        <taxon>Lophotrochozoa</taxon>
        <taxon>Mollusca</taxon>
        <taxon>Bivalvia</taxon>
        <taxon>Autobranchia</taxon>
        <taxon>Pteriomorphia</taxon>
        <taxon>Pterioida</taxon>
        <taxon>Pterioidea</taxon>
        <taxon>Pteriidae</taxon>
        <taxon>Pinctada</taxon>
    </lineage>
</organism>
<protein>
    <recommendedName>
        <fullName evidence="2">Carboxylesterase type B domain-containing protein</fullName>
    </recommendedName>
</protein>
<comment type="caution">
    <text evidence="3">The sequence shown here is derived from an EMBL/GenBank/DDBJ whole genome shotgun (WGS) entry which is preliminary data.</text>
</comment>
<feature type="domain" description="Carboxylesterase type B" evidence="2">
    <location>
        <begin position="35"/>
        <end position="139"/>
    </location>
</feature>
<dbReference type="PANTHER" id="PTHR43903">
    <property type="entry name" value="NEUROLIGIN"/>
    <property type="match status" value="1"/>
</dbReference>
<dbReference type="EMBL" id="VSWD01000008">
    <property type="protein sequence ID" value="KAK3095060.1"/>
    <property type="molecule type" value="Genomic_DNA"/>
</dbReference>
<keyword evidence="4" id="KW-1185">Reference proteome</keyword>
<name>A0AA88Y8S4_PINIB</name>
<dbReference type="InterPro" id="IPR029058">
    <property type="entry name" value="AB_hydrolase_fold"/>
</dbReference>
<dbReference type="InterPro" id="IPR051093">
    <property type="entry name" value="Neuroligin/BSAL"/>
</dbReference>
<evidence type="ECO:0000259" key="2">
    <source>
        <dbReference type="Pfam" id="PF00135"/>
    </source>
</evidence>
<comment type="similarity">
    <text evidence="1">Belongs to the type-B carboxylesterase/lipase family.</text>
</comment>
<dbReference type="InterPro" id="IPR002018">
    <property type="entry name" value="CarbesteraseB"/>
</dbReference>
<sequence>MGFVDIFMSVIYLMIEFNLINSEVFLRELGSLTPRIKQGMIRGQVVEFPNTNLLPVETFIGLRYASLRSGFLRFMPPATVTERWQDLRNKVRYSGVCSQVMLKKNSTPDGLNRQLKRRLQKTKLQTAECLSLNLFVPRKYSK</sequence>
<evidence type="ECO:0000256" key="1">
    <source>
        <dbReference type="ARBA" id="ARBA00005964"/>
    </source>
</evidence>
<evidence type="ECO:0000313" key="4">
    <source>
        <dbReference type="Proteomes" id="UP001186944"/>
    </source>
</evidence>
<reference evidence="3" key="1">
    <citation type="submission" date="2019-08" db="EMBL/GenBank/DDBJ databases">
        <title>The improved chromosome-level genome for the pearl oyster Pinctada fucata martensii using PacBio sequencing and Hi-C.</title>
        <authorList>
            <person name="Zheng Z."/>
        </authorList>
    </citation>
    <scope>NUCLEOTIDE SEQUENCE</scope>
    <source>
        <strain evidence="3">ZZ-2019</strain>
        <tissue evidence="3">Adductor muscle</tissue>
    </source>
</reference>
<gene>
    <name evidence="3" type="ORF">FSP39_009787</name>
</gene>
<accession>A0AA88Y8S4</accession>
<proteinExistence type="inferred from homology"/>
<evidence type="ECO:0000313" key="3">
    <source>
        <dbReference type="EMBL" id="KAK3095060.1"/>
    </source>
</evidence>
<dbReference type="AlphaFoldDB" id="A0AA88Y8S4"/>
<dbReference type="Gene3D" id="3.40.50.1820">
    <property type="entry name" value="alpha/beta hydrolase"/>
    <property type="match status" value="1"/>
</dbReference>